<feature type="transmembrane region" description="Helical" evidence="10">
    <location>
        <begin position="69"/>
        <end position="87"/>
    </location>
</feature>
<comment type="subcellular location">
    <subcellularLocation>
        <location evidence="1">Cell membrane</location>
        <topology evidence="1">Multi-pass membrane protein</topology>
    </subcellularLocation>
</comment>
<dbReference type="RefSeq" id="WP_007572077.1">
    <property type="nucleotide sequence ID" value="NZ_AGUD01000058.1"/>
</dbReference>
<dbReference type="Pfam" id="PF02386">
    <property type="entry name" value="TrkH"/>
    <property type="match status" value="2"/>
</dbReference>
<comment type="similarity">
    <text evidence="2">Belongs to the TrkH potassium transport family.</text>
</comment>
<evidence type="ECO:0000313" key="12">
    <source>
        <dbReference type="Proteomes" id="UP000005143"/>
    </source>
</evidence>
<dbReference type="GO" id="GO:0005886">
    <property type="term" value="C:plasma membrane"/>
    <property type="evidence" value="ECO:0007669"/>
    <property type="project" value="UniProtKB-SubCell"/>
</dbReference>
<dbReference type="Proteomes" id="UP000005143">
    <property type="component" value="Unassembled WGS sequence"/>
</dbReference>
<feature type="transmembrane region" description="Helical" evidence="10">
    <location>
        <begin position="107"/>
        <end position="125"/>
    </location>
</feature>
<keyword evidence="5 10" id="KW-0812">Transmembrane</keyword>
<evidence type="ECO:0000256" key="2">
    <source>
        <dbReference type="ARBA" id="ARBA00009137"/>
    </source>
</evidence>
<organism evidence="11 12">
    <name type="scientific">Patulibacter medicamentivorans</name>
    <dbReference type="NCBI Taxonomy" id="1097667"/>
    <lineage>
        <taxon>Bacteria</taxon>
        <taxon>Bacillati</taxon>
        <taxon>Actinomycetota</taxon>
        <taxon>Thermoleophilia</taxon>
        <taxon>Solirubrobacterales</taxon>
        <taxon>Patulibacteraceae</taxon>
        <taxon>Patulibacter</taxon>
    </lineage>
</organism>
<feature type="transmembrane region" description="Helical" evidence="10">
    <location>
        <begin position="423"/>
        <end position="444"/>
    </location>
</feature>
<keyword evidence="12" id="KW-1185">Reference proteome</keyword>
<dbReference type="InterPro" id="IPR003445">
    <property type="entry name" value="Cat_transpt"/>
</dbReference>
<sequence>MSRDGRERTDPDAAKRDRNARRAARHVRRSPIGARFGPLTRRALTAGAVAMAAAALLCTAVAAVSDQRAIGPFAGTAAAATALTLLLRRSWVGRAMPTPTGRDGLMAAGLTWIATSLFAGVPLLLSDATPRVAQAIFEGTSGITTTGATAIADVDGQAHAVLLWRSLSHWIGGIGIVVLLVAVAPAAGGAARRVLLGETSRATEETVAPQMRDTARITAQLYLAATAIFLVVLLLVGLTPWEALNHAMSMVASGGFSTRTASAGGFDSPQVEIAMFVLMVAAGVSYVVWWRLVLRRGLGHHGAELRAYLLFILAIGVLLAIAAHGGHAPRSALDGLFTSASIVTGTGFTTADPDTWGEEARLLVLIAIASGGMVGSTTGGFKVRRWLTLVGGVRAEVQRQIAPQRIVVVRIGGKPVSEDTVRAAFGFMAVAFLALLGGAALLAANGFDLLSAFSGSAASLFNVGPGLGSLGGTETYADVPDSGLLGLSFLMVLGRLELFTVLALFTRGLWRAR</sequence>
<feature type="transmembrane region" description="Helical" evidence="10">
    <location>
        <begin position="221"/>
        <end position="241"/>
    </location>
</feature>
<keyword evidence="7" id="KW-0406">Ion transport</keyword>
<evidence type="ECO:0000313" key="11">
    <source>
        <dbReference type="EMBL" id="EHN11879.1"/>
    </source>
</evidence>
<evidence type="ECO:0000256" key="10">
    <source>
        <dbReference type="SAM" id="Phobius"/>
    </source>
</evidence>
<feature type="transmembrane region" description="Helical" evidence="10">
    <location>
        <begin position="305"/>
        <end position="323"/>
    </location>
</feature>
<feature type="transmembrane region" description="Helical" evidence="10">
    <location>
        <begin position="484"/>
        <end position="505"/>
    </location>
</feature>
<accession>H0E356</accession>
<evidence type="ECO:0000256" key="9">
    <source>
        <dbReference type="SAM" id="MobiDB-lite"/>
    </source>
</evidence>
<evidence type="ECO:0000256" key="1">
    <source>
        <dbReference type="ARBA" id="ARBA00004651"/>
    </source>
</evidence>
<dbReference type="OrthoDB" id="9810952at2"/>
<keyword evidence="6 10" id="KW-1133">Transmembrane helix</keyword>
<dbReference type="AlphaFoldDB" id="H0E356"/>
<feature type="transmembrane region" description="Helical" evidence="10">
    <location>
        <begin position="43"/>
        <end position="63"/>
    </location>
</feature>
<evidence type="ECO:0000256" key="5">
    <source>
        <dbReference type="ARBA" id="ARBA00022692"/>
    </source>
</evidence>
<dbReference type="GO" id="GO:0008324">
    <property type="term" value="F:monoatomic cation transmembrane transporter activity"/>
    <property type="evidence" value="ECO:0007669"/>
    <property type="project" value="InterPro"/>
</dbReference>
<dbReference type="PANTHER" id="PTHR32024:SF2">
    <property type="entry name" value="TRK SYSTEM POTASSIUM UPTAKE PROTEIN TRKG-RELATED"/>
    <property type="match status" value="1"/>
</dbReference>
<dbReference type="PATRIC" id="fig|1097667.3.peg.1220"/>
<evidence type="ECO:0000256" key="6">
    <source>
        <dbReference type="ARBA" id="ARBA00022989"/>
    </source>
</evidence>
<keyword evidence="4" id="KW-1003">Cell membrane</keyword>
<dbReference type="PANTHER" id="PTHR32024">
    <property type="entry name" value="TRK SYSTEM POTASSIUM UPTAKE PROTEIN TRKG-RELATED"/>
    <property type="match status" value="1"/>
</dbReference>
<evidence type="ECO:0000256" key="4">
    <source>
        <dbReference type="ARBA" id="ARBA00022475"/>
    </source>
</evidence>
<feature type="transmembrane region" description="Helical" evidence="10">
    <location>
        <begin position="170"/>
        <end position="191"/>
    </location>
</feature>
<protein>
    <submittedName>
        <fullName evidence="11">Potassium uptake protein TrkH</fullName>
    </submittedName>
</protein>
<evidence type="ECO:0000256" key="3">
    <source>
        <dbReference type="ARBA" id="ARBA00022448"/>
    </source>
</evidence>
<feature type="transmembrane region" description="Helical" evidence="10">
    <location>
        <begin position="362"/>
        <end position="381"/>
    </location>
</feature>
<dbReference type="EMBL" id="AGUD01000058">
    <property type="protein sequence ID" value="EHN11879.1"/>
    <property type="molecule type" value="Genomic_DNA"/>
</dbReference>
<reference evidence="11 12" key="1">
    <citation type="journal article" date="2013" name="Biodegradation">
        <title>Quantitative proteomic analysis of ibuprofen-degrading Patulibacter sp. strain I11.</title>
        <authorList>
            <person name="Almeida B."/>
            <person name="Kjeldal H."/>
            <person name="Lolas I."/>
            <person name="Knudsen A.D."/>
            <person name="Carvalho G."/>
            <person name="Nielsen K.L."/>
            <person name="Barreto Crespo M.T."/>
            <person name="Stensballe A."/>
            <person name="Nielsen J.L."/>
        </authorList>
    </citation>
    <scope>NUCLEOTIDE SEQUENCE [LARGE SCALE GENOMIC DNA]</scope>
    <source>
        <strain evidence="11 12">I11</strain>
    </source>
</reference>
<keyword evidence="3" id="KW-0813">Transport</keyword>
<proteinExistence type="inferred from homology"/>
<feature type="region of interest" description="Disordered" evidence="9">
    <location>
        <begin position="1"/>
        <end position="27"/>
    </location>
</feature>
<evidence type="ECO:0000256" key="8">
    <source>
        <dbReference type="ARBA" id="ARBA00023136"/>
    </source>
</evidence>
<keyword evidence="8 10" id="KW-0472">Membrane</keyword>
<comment type="caution">
    <text evidence="11">The sequence shown here is derived from an EMBL/GenBank/DDBJ whole genome shotgun (WGS) entry which is preliminary data.</text>
</comment>
<evidence type="ECO:0000256" key="7">
    <source>
        <dbReference type="ARBA" id="ARBA00023065"/>
    </source>
</evidence>
<name>H0E356_9ACTN</name>
<feature type="transmembrane region" description="Helical" evidence="10">
    <location>
        <begin position="273"/>
        <end position="293"/>
    </location>
</feature>
<feature type="compositionally biased region" description="Basic and acidic residues" evidence="9">
    <location>
        <begin position="1"/>
        <end position="17"/>
    </location>
</feature>
<gene>
    <name evidence="11" type="ORF">PAI11_12240</name>
</gene>
<dbReference type="GO" id="GO:0030001">
    <property type="term" value="P:metal ion transport"/>
    <property type="evidence" value="ECO:0007669"/>
    <property type="project" value="UniProtKB-ARBA"/>
</dbReference>
<feature type="compositionally biased region" description="Basic residues" evidence="9">
    <location>
        <begin position="18"/>
        <end position="27"/>
    </location>
</feature>